<sequence>MKGRGSLQAKRKAESKRGKEEPRGGRGSCATEKRVGKMETKRQGRICEGNKKTGGHGSGCVSIDLFRVSRSHAIGIPSQACFHSCEGFEDLWPCLLSILQYGLMIHQHQLFFVFLHLHRVKLFFAPRELSRI</sequence>
<feature type="region of interest" description="Disordered" evidence="1">
    <location>
        <begin position="1"/>
        <end position="56"/>
    </location>
</feature>
<dbReference type="Proteomes" id="UP001141806">
    <property type="component" value="Unassembled WGS sequence"/>
</dbReference>
<feature type="compositionally biased region" description="Basic and acidic residues" evidence="1">
    <location>
        <begin position="11"/>
        <end position="24"/>
    </location>
</feature>
<dbReference type="EMBL" id="JAMYWD010000012">
    <property type="protein sequence ID" value="KAJ4953741.1"/>
    <property type="molecule type" value="Genomic_DNA"/>
</dbReference>
<keyword evidence="3" id="KW-1185">Reference proteome</keyword>
<gene>
    <name evidence="2" type="ORF">NE237_030573</name>
</gene>
<dbReference type="AlphaFoldDB" id="A0A9Q0GVB6"/>
<reference evidence="2" key="1">
    <citation type="journal article" date="2023" name="Plant J.">
        <title>The genome of the king protea, Protea cynaroides.</title>
        <authorList>
            <person name="Chang J."/>
            <person name="Duong T.A."/>
            <person name="Schoeman C."/>
            <person name="Ma X."/>
            <person name="Roodt D."/>
            <person name="Barker N."/>
            <person name="Li Z."/>
            <person name="Van de Peer Y."/>
            <person name="Mizrachi E."/>
        </authorList>
    </citation>
    <scope>NUCLEOTIDE SEQUENCE</scope>
    <source>
        <tissue evidence="2">Young leaves</tissue>
    </source>
</reference>
<evidence type="ECO:0000313" key="2">
    <source>
        <dbReference type="EMBL" id="KAJ4953741.1"/>
    </source>
</evidence>
<protein>
    <submittedName>
        <fullName evidence="2">Uncharacterized protein</fullName>
    </submittedName>
</protein>
<accession>A0A9Q0GVB6</accession>
<name>A0A9Q0GVB6_9MAGN</name>
<organism evidence="2 3">
    <name type="scientific">Protea cynaroides</name>
    <dbReference type="NCBI Taxonomy" id="273540"/>
    <lineage>
        <taxon>Eukaryota</taxon>
        <taxon>Viridiplantae</taxon>
        <taxon>Streptophyta</taxon>
        <taxon>Embryophyta</taxon>
        <taxon>Tracheophyta</taxon>
        <taxon>Spermatophyta</taxon>
        <taxon>Magnoliopsida</taxon>
        <taxon>Proteales</taxon>
        <taxon>Proteaceae</taxon>
        <taxon>Protea</taxon>
    </lineage>
</organism>
<evidence type="ECO:0000256" key="1">
    <source>
        <dbReference type="SAM" id="MobiDB-lite"/>
    </source>
</evidence>
<comment type="caution">
    <text evidence="2">The sequence shown here is derived from an EMBL/GenBank/DDBJ whole genome shotgun (WGS) entry which is preliminary data.</text>
</comment>
<proteinExistence type="predicted"/>
<feature type="compositionally biased region" description="Basic and acidic residues" evidence="1">
    <location>
        <begin position="31"/>
        <end position="42"/>
    </location>
</feature>
<evidence type="ECO:0000313" key="3">
    <source>
        <dbReference type="Proteomes" id="UP001141806"/>
    </source>
</evidence>
<feature type="compositionally biased region" description="Basic residues" evidence="1">
    <location>
        <begin position="1"/>
        <end position="10"/>
    </location>
</feature>